<evidence type="ECO:0008006" key="4">
    <source>
        <dbReference type="Google" id="ProtNLM"/>
    </source>
</evidence>
<dbReference type="EMBL" id="BAABBM010000001">
    <property type="protein sequence ID" value="GAA3885234.1"/>
    <property type="molecule type" value="Genomic_DNA"/>
</dbReference>
<keyword evidence="1" id="KW-1133">Transmembrane helix</keyword>
<dbReference type="RefSeq" id="WP_344697656.1">
    <property type="nucleotide sequence ID" value="NZ_BAABBM010000001.1"/>
</dbReference>
<evidence type="ECO:0000313" key="2">
    <source>
        <dbReference type="EMBL" id="GAA3885234.1"/>
    </source>
</evidence>
<feature type="transmembrane region" description="Helical" evidence="1">
    <location>
        <begin position="273"/>
        <end position="296"/>
    </location>
</feature>
<reference evidence="3" key="1">
    <citation type="journal article" date="2019" name="Int. J. Syst. Evol. Microbiol.">
        <title>The Global Catalogue of Microorganisms (GCM) 10K type strain sequencing project: providing services to taxonomists for standard genome sequencing and annotation.</title>
        <authorList>
            <consortium name="The Broad Institute Genomics Platform"/>
            <consortium name="The Broad Institute Genome Sequencing Center for Infectious Disease"/>
            <person name="Wu L."/>
            <person name="Ma J."/>
        </authorList>
    </citation>
    <scope>NUCLEOTIDE SEQUENCE [LARGE SCALE GENOMIC DNA]</scope>
    <source>
        <strain evidence="3">JCM 17543</strain>
    </source>
</reference>
<name>A0ABP7KQ24_9SPHN</name>
<keyword evidence="1" id="KW-0472">Membrane</keyword>
<dbReference type="Proteomes" id="UP001500827">
    <property type="component" value="Unassembled WGS sequence"/>
</dbReference>
<proteinExistence type="predicted"/>
<feature type="transmembrane region" description="Helical" evidence="1">
    <location>
        <begin position="178"/>
        <end position="205"/>
    </location>
</feature>
<feature type="transmembrane region" description="Helical" evidence="1">
    <location>
        <begin position="132"/>
        <end position="158"/>
    </location>
</feature>
<feature type="transmembrane region" description="Helical" evidence="1">
    <location>
        <begin position="21"/>
        <end position="40"/>
    </location>
</feature>
<feature type="transmembrane region" description="Helical" evidence="1">
    <location>
        <begin position="97"/>
        <end position="120"/>
    </location>
</feature>
<organism evidence="2 3">
    <name type="scientific">Sphingomonas limnosediminicola</name>
    <dbReference type="NCBI Taxonomy" id="940133"/>
    <lineage>
        <taxon>Bacteria</taxon>
        <taxon>Pseudomonadati</taxon>
        <taxon>Pseudomonadota</taxon>
        <taxon>Alphaproteobacteria</taxon>
        <taxon>Sphingomonadales</taxon>
        <taxon>Sphingomonadaceae</taxon>
        <taxon>Sphingomonas</taxon>
    </lineage>
</organism>
<comment type="caution">
    <text evidence="2">The sequence shown here is derived from an EMBL/GenBank/DDBJ whole genome shotgun (WGS) entry which is preliminary data.</text>
</comment>
<protein>
    <recommendedName>
        <fullName evidence="4">4-amino-4-deoxy-L-arabinose transferase</fullName>
    </recommendedName>
</protein>
<keyword evidence="1" id="KW-0812">Transmembrane</keyword>
<evidence type="ECO:0000256" key="1">
    <source>
        <dbReference type="SAM" id="Phobius"/>
    </source>
</evidence>
<keyword evidence="3" id="KW-1185">Reference proteome</keyword>
<feature type="transmembrane region" description="Helical" evidence="1">
    <location>
        <begin position="217"/>
        <end position="236"/>
    </location>
</feature>
<sequence>MEAGGAKKADAGSSLLGGIDLNLVVLFVFALVIPFAFGTADRIFGDGDVSWHLAAGQWMISHGTVPHTDPFSFSAAGRPWVAHEWLSEVVMGAAYNLAGWGGIAALVSASLFALMLVLWLEISRWLKPVVVAALLIAITVTMVPFLLARPMVLTWPLLAFWTVQLMHARERRKAPSLWLVAVMLLWVNLHASFALGLMLIAPFALEALIEEPDKKRVIVGWSTFGVLCGLACLANPNTYTTLLMPIGAFTDKNITLIQEFRPTDMSFTPGFEYALLLVLAICLGRGAKIAPVRLLIILGMLHLAFQHMRHQVLFIIIAGLLIAKPVGATEEEEQKPADVAARMRFLRIAAATFVLLVGVTLVRPLSPPDSHVNPNAALASVPAALRDKPVLNSYSLGGPLILHGIRPFIDGRTDLYGGPFVVDFKKLQNGDRRAFDTAQKRWNFQWALISTDDQAMIAMLYRSPDWRPIRADRYSVMFVRGTPKPRVAGQPVRADYVPS</sequence>
<feature type="transmembrane region" description="Helical" evidence="1">
    <location>
        <begin position="345"/>
        <end position="362"/>
    </location>
</feature>
<evidence type="ECO:0000313" key="3">
    <source>
        <dbReference type="Proteomes" id="UP001500827"/>
    </source>
</evidence>
<accession>A0ABP7KQ24</accession>
<gene>
    <name evidence="2" type="ORF">GCM10022276_00170</name>
</gene>